<dbReference type="RefSeq" id="WP_276351205.1">
    <property type="nucleotide sequence ID" value="NZ_JARKHX010000004.1"/>
</dbReference>
<reference evidence="1" key="1">
    <citation type="submission" date="2023-02" db="EMBL/GenBank/DDBJ databases">
        <title>Draft Whole-Genome Sequences of Bacillus Strains of Potential Probiotic for Poultry.</title>
        <authorList>
            <person name="Ma L.M."/>
            <person name="Lopez-Guerra N."/>
            <person name="Zhang G."/>
        </authorList>
    </citation>
    <scope>NUCLEOTIDE SEQUENCE</scope>
    <source>
        <strain evidence="1">OSU1013-24</strain>
    </source>
</reference>
<dbReference type="EMBL" id="JARKHX010000004">
    <property type="protein sequence ID" value="MDF4194856.1"/>
    <property type="molecule type" value="Genomic_DNA"/>
</dbReference>
<accession>A0AAP3YGP4</accession>
<sequence length="47" mass="5596">MFTCFCNECKKVIEKDEVDYEVDLVEGPWEGYWEHVHLECGSIVSWI</sequence>
<name>A0AAP3YGP4_BACAM</name>
<dbReference type="Proteomes" id="UP001222377">
    <property type="component" value="Unassembled WGS sequence"/>
</dbReference>
<protein>
    <submittedName>
        <fullName evidence="1">Uncharacterized protein</fullName>
    </submittedName>
</protein>
<gene>
    <name evidence="1" type="ORF">PV946_13945</name>
</gene>
<organism evidence="1 2">
    <name type="scientific">Bacillus amyloliquefaciens</name>
    <name type="common">Bacillus velezensis</name>
    <dbReference type="NCBI Taxonomy" id="1390"/>
    <lineage>
        <taxon>Bacteria</taxon>
        <taxon>Bacillati</taxon>
        <taxon>Bacillota</taxon>
        <taxon>Bacilli</taxon>
        <taxon>Bacillales</taxon>
        <taxon>Bacillaceae</taxon>
        <taxon>Bacillus</taxon>
        <taxon>Bacillus amyloliquefaciens group</taxon>
    </lineage>
</organism>
<comment type="caution">
    <text evidence="1">The sequence shown here is derived from an EMBL/GenBank/DDBJ whole genome shotgun (WGS) entry which is preliminary data.</text>
</comment>
<proteinExistence type="predicted"/>
<evidence type="ECO:0000313" key="2">
    <source>
        <dbReference type="Proteomes" id="UP001222377"/>
    </source>
</evidence>
<dbReference type="AlphaFoldDB" id="A0AAP3YGP4"/>
<evidence type="ECO:0000313" key="1">
    <source>
        <dbReference type="EMBL" id="MDF4194856.1"/>
    </source>
</evidence>